<reference evidence="2 3" key="1">
    <citation type="submission" date="2019-12" db="EMBL/GenBank/DDBJ databases">
        <title>Nocardia sp. nov. ET3-3 isolated from soil.</title>
        <authorList>
            <person name="Kanchanasin P."/>
            <person name="Tanasupawat S."/>
            <person name="Yuki M."/>
            <person name="Kudo T."/>
        </authorList>
    </citation>
    <scope>NUCLEOTIDE SEQUENCE [LARGE SCALE GENOMIC DNA]</scope>
    <source>
        <strain evidence="2 3">ET3-3</strain>
    </source>
</reference>
<dbReference type="InterPro" id="IPR003018">
    <property type="entry name" value="GAF"/>
</dbReference>
<dbReference type="EMBL" id="WRPP01000001">
    <property type="protein sequence ID" value="MVU77297.1"/>
    <property type="molecule type" value="Genomic_DNA"/>
</dbReference>
<protein>
    <submittedName>
        <fullName evidence="2">GAF domain-containing protein</fullName>
    </submittedName>
</protein>
<sequence>MRTPPRHPSTPKATADRTLESVAALVSRGLSGRPMVGISAYADGELTALDWSSPRAKLLEEAPMLCPLSPCRAAIRFDRTILVADITLESRWVDYAFEVKPLGVRSMLCEPVRRAGTVIGVLTVYGEGCNGFGPADHDAFESAVAQTADLLVAHRTRADR</sequence>
<gene>
    <name evidence="2" type="ORF">GPX89_08565</name>
</gene>
<feature type="domain" description="GAF" evidence="1">
    <location>
        <begin position="14"/>
        <end position="151"/>
    </location>
</feature>
<name>A0A7K1USH8_9NOCA</name>
<keyword evidence="3" id="KW-1185">Reference proteome</keyword>
<dbReference type="SUPFAM" id="SSF55781">
    <property type="entry name" value="GAF domain-like"/>
    <property type="match status" value="1"/>
</dbReference>
<dbReference type="InterPro" id="IPR029016">
    <property type="entry name" value="GAF-like_dom_sf"/>
</dbReference>
<evidence type="ECO:0000259" key="1">
    <source>
        <dbReference type="Pfam" id="PF13185"/>
    </source>
</evidence>
<dbReference type="RefSeq" id="WP_157386658.1">
    <property type="nucleotide sequence ID" value="NZ_WRPP01000001.1"/>
</dbReference>
<dbReference type="Pfam" id="PF13185">
    <property type="entry name" value="GAF_2"/>
    <property type="match status" value="1"/>
</dbReference>
<dbReference type="Proteomes" id="UP000466794">
    <property type="component" value="Unassembled WGS sequence"/>
</dbReference>
<organism evidence="2 3">
    <name type="scientific">Nocardia terrae</name>
    <dbReference type="NCBI Taxonomy" id="2675851"/>
    <lineage>
        <taxon>Bacteria</taxon>
        <taxon>Bacillati</taxon>
        <taxon>Actinomycetota</taxon>
        <taxon>Actinomycetes</taxon>
        <taxon>Mycobacteriales</taxon>
        <taxon>Nocardiaceae</taxon>
        <taxon>Nocardia</taxon>
    </lineage>
</organism>
<comment type="caution">
    <text evidence="2">The sequence shown here is derived from an EMBL/GenBank/DDBJ whole genome shotgun (WGS) entry which is preliminary data.</text>
</comment>
<dbReference type="Gene3D" id="3.30.450.40">
    <property type="match status" value="1"/>
</dbReference>
<evidence type="ECO:0000313" key="3">
    <source>
        <dbReference type="Proteomes" id="UP000466794"/>
    </source>
</evidence>
<evidence type="ECO:0000313" key="2">
    <source>
        <dbReference type="EMBL" id="MVU77297.1"/>
    </source>
</evidence>
<dbReference type="AlphaFoldDB" id="A0A7K1USH8"/>
<accession>A0A7K1USH8</accession>
<proteinExistence type="predicted"/>